<dbReference type="eggNOG" id="COG2025">
    <property type="taxonomic scope" value="Bacteria"/>
</dbReference>
<evidence type="ECO:0000313" key="4">
    <source>
        <dbReference type="Proteomes" id="UP000003100"/>
    </source>
</evidence>
<gene>
    <name evidence="3" type="ORF">RUMHYD_00246</name>
</gene>
<dbReference type="PATRIC" id="fig|476272.21.peg.3252"/>
<dbReference type="Proteomes" id="UP000003100">
    <property type="component" value="Unassembled WGS sequence"/>
</dbReference>
<feature type="domain" description="Electron transfer flavoprotein alpha subunit C-terminal" evidence="2">
    <location>
        <begin position="26"/>
        <end position="105"/>
    </location>
</feature>
<evidence type="ECO:0000313" key="3">
    <source>
        <dbReference type="EMBL" id="EEG50813.1"/>
    </source>
</evidence>
<comment type="caution">
    <text evidence="3">The sequence shown here is derived from an EMBL/GenBank/DDBJ whole genome shotgun (WGS) entry which is preliminary data.</text>
</comment>
<organism evidence="3 4">
    <name type="scientific">Blautia hydrogenotrophica (strain DSM 10507 / JCM 14656 / S5a33)</name>
    <name type="common">Ruminococcus hydrogenotrophicus</name>
    <dbReference type="NCBI Taxonomy" id="476272"/>
    <lineage>
        <taxon>Bacteria</taxon>
        <taxon>Bacillati</taxon>
        <taxon>Bacillota</taxon>
        <taxon>Clostridia</taxon>
        <taxon>Lachnospirales</taxon>
        <taxon>Lachnospiraceae</taxon>
        <taxon>Blautia</taxon>
    </lineage>
</organism>
<name>C0CHD2_BLAHS</name>
<dbReference type="HOGENOM" id="CLU_1781281_0_0_9"/>
<dbReference type="GO" id="GO:0033539">
    <property type="term" value="P:fatty acid beta-oxidation using acyl-CoA dehydrogenase"/>
    <property type="evidence" value="ECO:0007669"/>
    <property type="project" value="TreeGrafter"/>
</dbReference>
<dbReference type="GO" id="GO:0050660">
    <property type="term" value="F:flavin adenine dinucleotide binding"/>
    <property type="evidence" value="ECO:0007669"/>
    <property type="project" value="InterPro"/>
</dbReference>
<reference evidence="3 4" key="2">
    <citation type="submission" date="2009-02" db="EMBL/GenBank/DDBJ databases">
        <title>Draft genome sequence of Blautia hydrogenotrophica DSM 10507 (Ruminococcus hydrogenotrophicus DSM 10507).</title>
        <authorList>
            <person name="Sudarsanam P."/>
            <person name="Ley R."/>
            <person name="Guruge J."/>
            <person name="Turnbaugh P.J."/>
            <person name="Mahowald M."/>
            <person name="Liep D."/>
            <person name="Gordon J."/>
        </authorList>
    </citation>
    <scope>NUCLEOTIDE SEQUENCE [LARGE SCALE GENOMIC DNA]</scope>
    <source>
        <strain evidence="4">DSM 10507 / JCM 14656 / S5a33</strain>
    </source>
</reference>
<keyword evidence="4" id="KW-1185">Reference proteome</keyword>
<protein>
    <recommendedName>
        <fullName evidence="2">Electron transfer flavoprotein alpha subunit C-terminal domain-containing protein</fullName>
    </recommendedName>
</protein>
<accession>C0CHD2</accession>
<dbReference type="SUPFAM" id="SSF52467">
    <property type="entry name" value="DHS-like NAD/FAD-binding domain"/>
    <property type="match status" value="1"/>
</dbReference>
<dbReference type="Gene3D" id="3.40.50.1220">
    <property type="entry name" value="TPP-binding domain"/>
    <property type="match status" value="1"/>
</dbReference>
<dbReference type="PANTHER" id="PTHR43153:SF5">
    <property type="entry name" value="PROTEIN FIXB-RELATED"/>
    <property type="match status" value="1"/>
</dbReference>
<keyword evidence="1" id="KW-0813">Transport</keyword>
<dbReference type="RefSeq" id="WP_005945121.1">
    <property type="nucleotide sequence ID" value="NZ_GG657679.1"/>
</dbReference>
<feature type="non-terminal residue" evidence="3">
    <location>
        <position position="1"/>
    </location>
</feature>
<proteinExistence type="predicted"/>
<dbReference type="InterPro" id="IPR001308">
    <property type="entry name" value="ETF_a/FixB"/>
</dbReference>
<dbReference type="InterPro" id="IPR029035">
    <property type="entry name" value="DHS-like_NAD/FAD-binding_dom"/>
</dbReference>
<dbReference type="AlphaFoldDB" id="C0CHD2"/>
<reference evidence="3 4" key="1">
    <citation type="submission" date="2009-01" db="EMBL/GenBank/DDBJ databases">
        <authorList>
            <person name="Fulton L."/>
            <person name="Clifton S."/>
            <person name="Fulton B."/>
            <person name="Xu J."/>
            <person name="Minx P."/>
            <person name="Pepin K.H."/>
            <person name="Johnson M."/>
            <person name="Bhonagiri V."/>
            <person name="Nash W.E."/>
            <person name="Mardis E.R."/>
            <person name="Wilson R.K."/>
        </authorList>
    </citation>
    <scope>NUCLEOTIDE SEQUENCE [LARGE SCALE GENOMIC DNA]</scope>
    <source>
        <strain evidence="4">DSM 10507 / JCM 14656 / S5a33</strain>
    </source>
</reference>
<dbReference type="EMBL" id="ACBZ01000007">
    <property type="protein sequence ID" value="EEG50813.1"/>
    <property type="molecule type" value="Genomic_DNA"/>
</dbReference>
<evidence type="ECO:0000256" key="1">
    <source>
        <dbReference type="ARBA" id="ARBA00022448"/>
    </source>
</evidence>
<sequence length="146" mass="15675">PILEFCELSGTLQEYSVEKIPDEAGLEDTSFLVAAGRGAGSKEQVQEMEKIAKKIGADFGVSRPVAMSAWAPMDRLVGVSGALTKPKICIAVGASGAPAFYTGIEKSDFIVAVNTDEKAELLKKADVSIQGDCMEVMRELERMMEK</sequence>
<evidence type="ECO:0000259" key="2">
    <source>
        <dbReference type="Pfam" id="PF00766"/>
    </source>
</evidence>
<dbReference type="Pfam" id="PF00766">
    <property type="entry name" value="ETF_alpha"/>
    <property type="match status" value="1"/>
</dbReference>
<dbReference type="PANTHER" id="PTHR43153">
    <property type="entry name" value="ELECTRON TRANSFER FLAVOPROTEIN ALPHA"/>
    <property type="match status" value="1"/>
</dbReference>
<dbReference type="InterPro" id="IPR014731">
    <property type="entry name" value="ETF_asu_C"/>
</dbReference>
<dbReference type="GO" id="GO:0009055">
    <property type="term" value="F:electron transfer activity"/>
    <property type="evidence" value="ECO:0007669"/>
    <property type="project" value="InterPro"/>
</dbReference>